<keyword evidence="4" id="KW-1185">Reference proteome</keyword>
<evidence type="ECO:0000313" key="3">
    <source>
        <dbReference type="EMBL" id="RAJ11060.1"/>
    </source>
</evidence>
<feature type="chain" id="PRO_5016426473" evidence="1">
    <location>
        <begin position="24"/>
        <end position="1088"/>
    </location>
</feature>
<dbReference type="InterPro" id="IPR059226">
    <property type="entry name" value="Choice_anch_Q_dom"/>
</dbReference>
<feature type="signal peptide" evidence="1">
    <location>
        <begin position="1"/>
        <end position="23"/>
    </location>
</feature>
<proteinExistence type="predicted"/>
<dbReference type="SMART" id="SM00710">
    <property type="entry name" value="PbH1"/>
    <property type="match status" value="4"/>
</dbReference>
<dbReference type="NCBIfam" id="NF041518">
    <property type="entry name" value="choice_anch_Q"/>
    <property type="match status" value="1"/>
</dbReference>
<dbReference type="Pfam" id="PF13585">
    <property type="entry name" value="CHU_C"/>
    <property type="match status" value="1"/>
</dbReference>
<dbReference type="InterPro" id="IPR006626">
    <property type="entry name" value="PbH1"/>
</dbReference>
<keyword evidence="1" id="KW-0732">Signal</keyword>
<dbReference type="InterPro" id="IPR026341">
    <property type="entry name" value="T9SS_type_B"/>
</dbReference>
<dbReference type="Proteomes" id="UP000249547">
    <property type="component" value="Unassembled WGS sequence"/>
</dbReference>
<name>A0A327R2Y2_9BACT</name>
<evidence type="ECO:0000313" key="4">
    <source>
        <dbReference type="Proteomes" id="UP000249547"/>
    </source>
</evidence>
<comment type="caution">
    <text evidence="3">The sequence shown here is derived from an EMBL/GenBank/DDBJ whole genome shotgun (WGS) entry which is preliminary data.</text>
</comment>
<dbReference type="Gene3D" id="2.160.20.10">
    <property type="entry name" value="Single-stranded right-handed beta-helix, Pectin lyase-like"/>
    <property type="match status" value="1"/>
</dbReference>
<dbReference type="InterPro" id="IPR044023">
    <property type="entry name" value="Ig_7"/>
</dbReference>
<dbReference type="InterPro" id="IPR012334">
    <property type="entry name" value="Pectin_lyas_fold"/>
</dbReference>
<reference evidence="3 4" key="1">
    <citation type="submission" date="2018-06" db="EMBL/GenBank/DDBJ databases">
        <title>Genomic Encyclopedia of Archaeal and Bacterial Type Strains, Phase II (KMG-II): from individual species to whole genera.</title>
        <authorList>
            <person name="Goeker M."/>
        </authorList>
    </citation>
    <scope>NUCLEOTIDE SEQUENCE [LARGE SCALE GENOMIC DNA]</scope>
    <source>
        <strain evidence="3 4">DSM 23857</strain>
    </source>
</reference>
<evidence type="ECO:0000259" key="2">
    <source>
        <dbReference type="Pfam" id="PF19081"/>
    </source>
</evidence>
<sequence>MHILIKRLVLAAGLFLSFGTVNAATIYVNLNATGTNNGSSWANAYTSLQTAIAAAAPGDQIWVAMGTYLPTTTSNTSIPFQMKSGVGIYGGFRGNEANLTDRNFLTNPTILSGDIGVPNAVGDNSISVVVFNETDPDAILDGFHVSGANGGATGGGIYITTNAPSPSNTMVFANVRNCTIENNTGSVNAGGIVISPRSVGAIVNAQLNNNVIRNNTGVNGAGVTVAAITNDNVINTNIANTVFYNNRGNNAGAIMVTNVSGINSIIQTNVLNVSASRNQSTVSSTGAFYMQSGTSTIFSTTIQNTIAYNNGNNTATGEINNTSGATISVSNSIISGPAVYPGTGNLLANPRFVNAATGNLDLLSCSPAINAGVANASVPATDVVNRGRTQFGVIDIGAFESPNPFALPSGPTLTNNPILLCQNTSPVSGPGSTGFIDELAGVGNDPTLQWYDASKNPITLTAPPQVTTVGQTTYFVTRTDASGCVSDYVEVTVNVRPMVPWGTTDLAENFCYGITGAAFTSVNPDPGHSILWYTSRTGPSSPTAPTIDTHAPGLTTYYVAQVNNSTGCVSNKVSVNVNIAPEIPVPTVTPVPDFCVGSSPRSLAPYVSGTDIYWIQGASVPTQTAPTVTPTAPTTTDVIWLVYQTRPLIPGDRTDTRVCQSAPAQVTYAIVDGLTPIPDQAVQSFCYGTAPQPIPQPAGNNYLWYTTPTGGTGSPTRLNTNTSTVGTYDVYVEVSSTANCQSNRARVPINILAAPAAPVVTTPGPTFCEGAPASPLTASSGPNTQLSWYTMPTGGAGVTSYTPVTGTPGNFNVYVSAIDLTFQCESPRVPAPYTVSANTMPDFTVSNICLNNTLTITLNGALPANATWELDGGQVVSGTGNTVRQIRWTAPGTYSVGIIDPSGGSCGTERLKDVTVNPLPTVRIAPVTAAICENSQVNLVASGAVSYDWTPKTGVIGSTTPTATVTMIDGAVYQVAGTDANGCVNTASITLASDPNCITYAFPNAFSPNGDGKNDVFRVRGIGKPQVFEMRIYNRWGNLLFMSQDMSRGWDGRNQGKMQPVGTYLVMIRYMDENGKIFEKKGSLTLVQ</sequence>
<protein>
    <submittedName>
        <fullName evidence="3">Gliding motility-associated-like protein</fullName>
    </submittedName>
</protein>
<dbReference type="OrthoDB" id="1652165at2"/>
<dbReference type="Pfam" id="PF19081">
    <property type="entry name" value="Ig_7"/>
    <property type="match status" value="1"/>
</dbReference>
<dbReference type="InterPro" id="IPR011050">
    <property type="entry name" value="Pectin_lyase_fold/virulence"/>
</dbReference>
<dbReference type="RefSeq" id="WP_111596159.1">
    <property type="nucleotide sequence ID" value="NZ_QLLL01000001.1"/>
</dbReference>
<accession>A0A327R2Y2</accession>
<organism evidence="3 4">
    <name type="scientific">Chitinophaga skermanii</name>
    <dbReference type="NCBI Taxonomy" id="331697"/>
    <lineage>
        <taxon>Bacteria</taxon>
        <taxon>Pseudomonadati</taxon>
        <taxon>Bacteroidota</taxon>
        <taxon>Chitinophagia</taxon>
        <taxon>Chitinophagales</taxon>
        <taxon>Chitinophagaceae</taxon>
        <taxon>Chitinophaga</taxon>
    </lineage>
</organism>
<dbReference type="SUPFAM" id="SSF51126">
    <property type="entry name" value="Pectin lyase-like"/>
    <property type="match status" value="1"/>
</dbReference>
<dbReference type="EMBL" id="QLLL01000001">
    <property type="protein sequence ID" value="RAJ11060.1"/>
    <property type="molecule type" value="Genomic_DNA"/>
</dbReference>
<evidence type="ECO:0000256" key="1">
    <source>
        <dbReference type="SAM" id="SignalP"/>
    </source>
</evidence>
<gene>
    <name evidence="3" type="ORF">LX64_00667</name>
</gene>
<dbReference type="AlphaFoldDB" id="A0A327R2Y2"/>
<dbReference type="NCBIfam" id="TIGR04131">
    <property type="entry name" value="Bac_Flav_CTERM"/>
    <property type="match status" value="1"/>
</dbReference>
<feature type="domain" description="Ig-like" evidence="2">
    <location>
        <begin position="507"/>
        <end position="581"/>
    </location>
</feature>